<dbReference type="InterPro" id="IPR028118">
    <property type="entry name" value="Chibby_fam"/>
</dbReference>
<dbReference type="Proteomes" id="UP001642483">
    <property type="component" value="Unassembled WGS sequence"/>
</dbReference>
<reference evidence="2 3" key="1">
    <citation type="submission" date="2024-02" db="EMBL/GenBank/DDBJ databases">
        <authorList>
            <person name="Daric V."/>
            <person name="Darras S."/>
        </authorList>
    </citation>
    <scope>NUCLEOTIDE SEQUENCE [LARGE SCALE GENOMIC DNA]</scope>
</reference>
<feature type="region of interest" description="Disordered" evidence="1">
    <location>
        <begin position="1"/>
        <end position="23"/>
    </location>
</feature>
<accession>A0ABP0G2P1</accession>
<evidence type="ECO:0000313" key="3">
    <source>
        <dbReference type="Proteomes" id="UP001642483"/>
    </source>
</evidence>
<comment type="caution">
    <text evidence="2">The sequence shown here is derived from an EMBL/GenBank/DDBJ whole genome shotgun (WGS) entry which is preliminary data.</text>
</comment>
<evidence type="ECO:0000256" key="1">
    <source>
        <dbReference type="SAM" id="MobiDB-lite"/>
    </source>
</evidence>
<dbReference type="CDD" id="cd07429">
    <property type="entry name" value="Cby_like"/>
    <property type="match status" value="1"/>
</dbReference>
<keyword evidence="3" id="KW-1185">Reference proteome</keyword>
<protein>
    <recommendedName>
        <fullName evidence="4">Chibby</fullName>
    </recommendedName>
</protein>
<evidence type="ECO:0000313" key="2">
    <source>
        <dbReference type="EMBL" id="CAK8684929.1"/>
    </source>
</evidence>
<dbReference type="PANTHER" id="PTHR21533:SF19">
    <property type="entry name" value="LEUCINE-RICH PROTEIN"/>
    <property type="match status" value="1"/>
</dbReference>
<organism evidence="2 3">
    <name type="scientific">Clavelina lepadiformis</name>
    <name type="common">Light-bulb sea squirt</name>
    <name type="synonym">Ascidia lepadiformis</name>
    <dbReference type="NCBI Taxonomy" id="159417"/>
    <lineage>
        <taxon>Eukaryota</taxon>
        <taxon>Metazoa</taxon>
        <taxon>Chordata</taxon>
        <taxon>Tunicata</taxon>
        <taxon>Ascidiacea</taxon>
        <taxon>Aplousobranchia</taxon>
        <taxon>Clavelinidae</taxon>
        <taxon>Clavelina</taxon>
    </lineage>
</organism>
<sequence>MLSLFGQKSFSPKKATPRKASSLSNLASLDISERAQEFGLDYGSASLKLNGAEFKFEDGAWQSESGVGGVPHKEMIKLKKENTRIIEENNMLKLKIDILLDMLAETTAEGQLLEQERDEALKTKKKR</sequence>
<proteinExistence type="predicted"/>
<evidence type="ECO:0008006" key="4">
    <source>
        <dbReference type="Google" id="ProtNLM"/>
    </source>
</evidence>
<dbReference type="Pfam" id="PF14645">
    <property type="entry name" value="Chibby"/>
    <property type="match status" value="1"/>
</dbReference>
<dbReference type="EMBL" id="CAWYQH010000098">
    <property type="protein sequence ID" value="CAK8684929.1"/>
    <property type="molecule type" value="Genomic_DNA"/>
</dbReference>
<name>A0ABP0G2P1_CLALP</name>
<dbReference type="PANTHER" id="PTHR21533">
    <property type="entry name" value="LEUCINE-RICH PROTEIN"/>
    <property type="match status" value="1"/>
</dbReference>
<gene>
    <name evidence="2" type="ORF">CVLEPA_LOCUS16099</name>
</gene>
<feature type="compositionally biased region" description="Polar residues" evidence="1">
    <location>
        <begin position="1"/>
        <end position="10"/>
    </location>
</feature>